<gene>
    <name evidence="6" type="ORF">J1605_016132</name>
</gene>
<keyword evidence="2" id="KW-0964">Secreted</keyword>
<dbReference type="AlphaFoldDB" id="A0AB34G8A3"/>
<dbReference type="Pfam" id="PF05324">
    <property type="entry name" value="Sperm_Ag_HE2"/>
    <property type="match status" value="1"/>
</dbReference>
<evidence type="ECO:0000313" key="6">
    <source>
        <dbReference type="EMBL" id="KAJ8775734.1"/>
    </source>
</evidence>
<comment type="caution">
    <text evidence="6">The sequence shown here is derived from an EMBL/GenBank/DDBJ whole genome shotgun (WGS) entry which is preliminary data.</text>
</comment>
<proteinExistence type="predicted"/>
<feature type="region of interest" description="Disordered" evidence="5">
    <location>
        <begin position="1"/>
        <end position="85"/>
    </location>
</feature>
<evidence type="ECO:0000256" key="4">
    <source>
        <dbReference type="ARBA" id="ARBA00045473"/>
    </source>
</evidence>
<evidence type="ECO:0000256" key="3">
    <source>
        <dbReference type="ARBA" id="ARBA00022729"/>
    </source>
</evidence>
<dbReference type="EMBL" id="JAIQCJ010002574">
    <property type="protein sequence ID" value="KAJ8775734.1"/>
    <property type="molecule type" value="Genomic_DNA"/>
</dbReference>
<comment type="subcellular location">
    <subcellularLocation>
        <location evidence="1">Secreted</location>
    </subcellularLocation>
</comment>
<dbReference type="Proteomes" id="UP001159641">
    <property type="component" value="Unassembled WGS sequence"/>
</dbReference>
<dbReference type="PANTHER" id="PTHR14081:SF1">
    <property type="entry name" value="SPERM-ASSOCIATED ANTIGEN 11A-RELATED"/>
    <property type="match status" value="1"/>
</dbReference>
<protein>
    <submittedName>
        <fullName evidence="6">Uncharacterized protein</fullName>
    </submittedName>
</protein>
<name>A0AB34G8A3_ESCRO</name>
<evidence type="ECO:0000256" key="2">
    <source>
        <dbReference type="ARBA" id="ARBA00022525"/>
    </source>
</evidence>
<dbReference type="PANTHER" id="PTHR14081">
    <property type="entry name" value="SPERM-ASSOCIATED ANTIGEN 11A-RELATED-RELATED"/>
    <property type="match status" value="1"/>
</dbReference>
<comment type="function">
    <text evidence="4">Has antimicrobial activity against E.coli. Plays a role in the defense response in the male reproductive tract, contributing to sperm maturation, storage and protection.</text>
</comment>
<evidence type="ECO:0000313" key="7">
    <source>
        <dbReference type="Proteomes" id="UP001159641"/>
    </source>
</evidence>
<dbReference type="InterPro" id="IPR007988">
    <property type="entry name" value="Sperm_Ag_11A_B"/>
</dbReference>
<organism evidence="6 7">
    <name type="scientific">Eschrichtius robustus</name>
    <name type="common">California gray whale</name>
    <name type="synonym">Eschrichtius gibbosus</name>
    <dbReference type="NCBI Taxonomy" id="9764"/>
    <lineage>
        <taxon>Eukaryota</taxon>
        <taxon>Metazoa</taxon>
        <taxon>Chordata</taxon>
        <taxon>Craniata</taxon>
        <taxon>Vertebrata</taxon>
        <taxon>Euteleostomi</taxon>
        <taxon>Mammalia</taxon>
        <taxon>Eutheria</taxon>
        <taxon>Laurasiatheria</taxon>
        <taxon>Artiodactyla</taxon>
        <taxon>Whippomorpha</taxon>
        <taxon>Cetacea</taxon>
        <taxon>Mysticeti</taxon>
        <taxon>Eschrichtiidae</taxon>
        <taxon>Eschrichtius</taxon>
    </lineage>
</organism>
<evidence type="ECO:0000256" key="1">
    <source>
        <dbReference type="ARBA" id="ARBA00004613"/>
    </source>
</evidence>
<dbReference type="GO" id="GO:0005576">
    <property type="term" value="C:extracellular region"/>
    <property type="evidence" value="ECO:0007669"/>
    <property type="project" value="UniProtKB-SubCell"/>
</dbReference>
<keyword evidence="7" id="KW-1185">Reference proteome</keyword>
<keyword evidence="3" id="KW-0732">Signal</keyword>
<evidence type="ECO:0000256" key="5">
    <source>
        <dbReference type="SAM" id="MobiDB-lite"/>
    </source>
</evidence>
<dbReference type="GO" id="GO:0061844">
    <property type="term" value="P:antimicrobial humoral immune response mediated by antimicrobial peptide"/>
    <property type="evidence" value="ECO:0007669"/>
    <property type="project" value="TreeGrafter"/>
</dbReference>
<sequence>MASSERSLLCVYSETGLSRVTNANQQDTEGPRGPEEGSPGRGTEGSHPSRHQVERHLLPRTPPFPDTKSSPGQVVDSGYMLTSSM</sequence>
<feature type="compositionally biased region" description="Polar residues" evidence="5">
    <location>
        <begin position="15"/>
        <end position="27"/>
    </location>
</feature>
<accession>A0AB34G8A3</accession>
<reference evidence="6 7" key="1">
    <citation type="submission" date="2022-11" db="EMBL/GenBank/DDBJ databases">
        <title>Whole genome sequence of Eschrichtius robustus ER-17-0199.</title>
        <authorList>
            <person name="Bruniche-Olsen A."/>
            <person name="Black A.N."/>
            <person name="Fields C.J."/>
            <person name="Walden K."/>
            <person name="Dewoody J.A."/>
        </authorList>
    </citation>
    <scope>NUCLEOTIDE SEQUENCE [LARGE SCALE GENOMIC DNA]</scope>
    <source>
        <strain evidence="6">ER-17-0199</strain>
        <tissue evidence="6">Blubber</tissue>
    </source>
</reference>